<dbReference type="Gene3D" id="3.40.630.30">
    <property type="match status" value="1"/>
</dbReference>
<sequence length="171" mass="18752">MLMRKIDMEVVEANPDLAPILASYAKECLESGIPKYSGVEQDPTAYLSGLVERSKAISELPKGYLPSTTYYCVSNFEILGAIRVRKGTNANVENVIGHVGYETRPSARGKGVASFLLAWVRDHVVIDSVIVTCSIDNPASQKVIENCGGEYLGNYTDDSEGTVRRYRLART</sequence>
<evidence type="ECO:0000313" key="3">
    <source>
        <dbReference type="Proteomes" id="UP000006755"/>
    </source>
</evidence>
<dbReference type="eggNOG" id="COG3981">
    <property type="taxonomic scope" value="Bacteria"/>
</dbReference>
<gene>
    <name evidence="2" type="ORF">B3C1_19163</name>
</gene>
<dbReference type="PANTHER" id="PTHR39173">
    <property type="entry name" value="ACETYLTRANSFERASE"/>
    <property type="match status" value="1"/>
</dbReference>
<dbReference type="SUPFAM" id="SSF55729">
    <property type="entry name" value="Acyl-CoA N-acyltransferases (Nat)"/>
    <property type="match status" value="1"/>
</dbReference>
<name>K2IWE2_9GAMM</name>
<dbReference type="Pfam" id="PF13302">
    <property type="entry name" value="Acetyltransf_3"/>
    <property type="match status" value="1"/>
</dbReference>
<keyword evidence="2" id="KW-0808">Transferase</keyword>
<dbReference type="InterPro" id="IPR000182">
    <property type="entry name" value="GNAT_dom"/>
</dbReference>
<proteinExistence type="predicted"/>
<dbReference type="Proteomes" id="UP000006755">
    <property type="component" value="Unassembled WGS sequence"/>
</dbReference>
<accession>K2IWE2</accession>
<keyword evidence="3" id="KW-1185">Reference proteome</keyword>
<evidence type="ECO:0000313" key="2">
    <source>
        <dbReference type="EMBL" id="EKE67163.1"/>
    </source>
</evidence>
<dbReference type="InterPro" id="IPR016181">
    <property type="entry name" value="Acyl_CoA_acyltransferase"/>
</dbReference>
<organism evidence="2 3">
    <name type="scientific">Gallaecimonas xiamenensis 3-C-1</name>
    <dbReference type="NCBI Taxonomy" id="745411"/>
    <lineage>
        <taxon>Bacteria</taxon>
        <taxon>Pseudomonadati</taxon>
        <taxon>Pseudomonadota</taxon>
        <taxon>Gammaproteobacteria</taxon>
        <taxon>Enterobacterales</taxon>
        <taxon>Gallaecimonadaceae</taxon>
        <taxon>Gallaecimonas</taxon>
    </lineage>
</organism>
<dbReference type="CDD" id="cd04301">
    <property type="entry name" value="NAT_SF"/>
    <property type="match status" value="1"/>
</dbReference>
<dbReference type="PANTHER" id="PTHR39173:SF1">
    <property type="entry name" value="ACETYLTRANSFERASE"/>
    <property type="match status" value="1"/>
</dbReference>
<protein>
    <submittedName>
        <fullName evidence="2">Acetyltransferase</fullName>
    </submittedName>
</protein>
<dbReference type="EMBL" id="AMRI01000062">
    <property type="protein sequence ID" value="EKE67163.1"/>
    <property type="molecule type" value="Genomic_DNA"/>
</dbReference>
<dbReference type="GO" id="GO:0016747">
    <property type="term" value="F:acyltransferase activity, transferring groups other than amino-acyl groups"/>
    <property type="evidence" value="ECO:0007669"/>
    <property type="project" value="InterPro"/>
</dbReference>
<dbReference type="AlphaFoldDB" id="K2IWE2"/>
<evidence type="ECO:0000259" key="1">
    <source>
        <dbReference type="PROSITE" id="PS51186"/>
    </source>
</evidence>
<feature type="domain" description="N-acetyltransferase" evidence="1">
    <location>
        <begin position="8"/>
        <end position="171"/>
    </location>
</feature>
<dbReference type="PROSITE" id="PS51186">
    <property type="entry name" value="GNAT"/>
    <property type="match status" value="1"/>
</dbReference>
<comment type="caution">
    <text evidence="2">The sequence shown here is derived from an EMBL/GenBank/DDBJ whole genome shotgun (WGS) entry which is preliminary data.</text>
</comment>
<reference evidence="2 3" key="1">
    <citation type="journal article" date="2012" name="J. Bacteriol.">
        <title>Genome Sequence of Gallaecimonas xiamenensis Type Strain 3-C-1.</title>
        <authorList>
            <person name="Lai Q."/>
            <person name="Wang L."/>
            <person name="Wang W."/>
            <person name="Shao Z."/>
        </authorList>
    </citation>
    <scope>NUCLEOTIDE SEQUENCE [LARGE SCALE GENOMIC DNA]</scope>
    <source>
        <strain evidence="2 3">3-C-1</strain>
    </source>
</reference>